<comment type="caution">
    <text evidence="1">The sequence shown here is derived from an EMBL/GenBank/DDBJ whole genome shotgun (WGS) entry which is preliminary data.</text>
</comment>
<dbReference type="Proteomes" id="UP000681720">
    <property type="component" value="Unassembled WGS sequence"/>
</dbReference>
<accession>A0A8S3J280</accession>
<protein>
    <submittedName>
        <fullName evidence="1">Uncharacterized protein</fullName>
    </submittedName>
</protein>
<evidence type="ECO:0000313" key="2">
    <source>
        <dbReference type="Proteomes" id="UP000681720"/>
    </source>
</evidence>
<name>A0A8S3J280_9BILA</name>
<dbReference type="EMBL" id="CAJOBJ010351318">
    <property type="protein sequence ID" value="CAF5208610.1"/>
    <property type="molecule type" value="Genomic_DNA"/>
</dbReference>
<proteinExistence type="predicted"/>
<organism evidence="1 2">
    <name type="scientific">Rotaria magnacalcarata</name>
    <dbReference type="NCBI Taxonomy" id="392030"/>
    <lineage>
        <taxon>Eukaryota</taxon>
        <taxon>Metazoa</taxon>
        <taxon>Spiralia</taxon>
        <taxon>Gnathifera</taxon>
        <taxon>Rotifera</taxon>
        <taxon>Eurotatoria</taxon>
        <taxon>Bdelloidea</taxon>
        <taxon>Philodinida</taxon>
        <taxon>Philodinidae</taxon>
        <taxon>Rotaria</taxon>
    </lineage>
</organism>
<evidence type="ECO:0000313" key="1">
    <source>
        <dbReference type="EMBL" id="CAF5208610.1"/>
    </source>
</evidence>
<reference evidence="1" key="1">
    <citation type="submission" date="2021-02" db="EMBL/GenBank/DDBJ databases">
        <authorList>
            <person name="Nowell W R."/>
        </authorList>
    </citation>
    <scope>NUCLEOTIDE SEQUENCE</scope>
</reference>
<sequence length="46" mass="5044">MENHQPREVSASLPDQSIDSTFEKLVALLEQCKSAPKGTAESKTKL</sequence>
<gene>
    <name evidence="1" type="ORF">GIL414_LOCUS79013</name>
</gene>
<dbReference type="AlphaFoldDB" id="A0A8S3J280"/>
<feature type="non-terminal residue" evidence="1">
    <location>
        <position position="46"/>
    </location>
</feature>